<dbReference type="EMBL" id="BARW01031962">
    <property type="protein sequence ID" value="GAJ08071.1"/>
    <property type="molecule type" value="Genomic_DNA"/>
</dbReference>
<accession>X1V6T1</accession>
<protein>
    <submittedName>
        <fullName evidence="1">Uncharacterized protein</fullName>
    </submittedName>
</protein>
<proteinExistence type="predicted"/>
<reference evidence="1" key="1">
    <citation type="journal article" date="2014" name="Front. Microbiol.">
        <title>High frequency of phylogenetically diverse reductive dehalogenase-homologous genes in deep subseafloor sedimentary metagenomes.</title>
        <authorList>
            <person name="Kawai M."/>
            <person name="Futagami T."/>
            <person name="Toyoda A."/>
            <person name="Takaki Y."/>
            <person name="Nishi S."/>
            <person name="Hori S."/>
            <person name="Arai W."/>
            <person name="Tsubouchi T."/>
            <person name="Morono Y."/>
            <person name="Uchiyama I."/>
            <person name="Ito T."/>
            <person name="Fujiyama A."/>
            <person name="Inagaki F."/>
            <person name="Takami H."/>
        </authorList>
    </citation>
    <scope>NUCLEOTIDE SEQUENCE</scope>
    <source>
        <strain evidence="1">Expedition CK06-06</strain>
    </source>
</reference>
<name>X1V6T1_9ZZZZ</name>
<comment type="caution">
    <text evidence="1">The sequence shown here is derived from an EMBL/GenBank/DDBJ whole genome shotgun (WGS) entry which is preliminary data.</text>
</comment>
<organism evidence="1">
    <name type="scientific">marine sediment metagenome</name>
    <dbReference type="NCBI Taxonomy" id="412755"/>
    <lineage>
        <taxon>unclassified sequences</taxon>
        <taxon>metagenomes</taxon>
        <taxon>ecological metagenomes</taxon>
    </lineage>
</organism>
<gene>
    <name evidence="1" type="ORF">S12H4_50699</name>
</gene>
<feature type="non-terminal residue" evidence="1">
    <location>
        <position position="1"/>
    </location>
</feature>
<sequence length="138" mass="16168">SEVISNDLVSRIEETIENLDKLALYIKQRSAEEILKFIQFDEETDIEFGFEQSRGQDPTFWKKVDKDFFAFHPGVTLRTLETWKKKGQEIRLETSHGAILGKFNEIDVPFLKIENCVSQAVFEYEKYIDLQIEATKSR</sequence>
<dbReference type="AlphaFoldDB" id="X1V6T1"/>
<evidence type="ECO:0000313" key="1">
    <source>
        <dbReference type="EMBL" id="GAJ08071.1"/>
    </source>
</evidence>